<evidence type="ECO:0000256" key="1">
    <source>
        <dbReference type="ARBA" id="ARBA00023002"/>
    </source>
</evidence>
<dbReference type="SUPFAM" id="SSF51197">
    <property type="entry name" value="Clavaminate synthase-like"/>
    <property type="match status" value="1"/>
</dbReference>
<dbReference type="EMBL" id="JAUIRO010000005">
    <property type="protein sequence ID" value="KAK0713277.1"/>
    <property type="molecule type" value="Genomic_DNA"/>
</dbReference>
<comment type="caution">
    <text evidence="3">The sequence shown here is derived from an EMBL/GenBank/DDBJ whole genome shotgun (WGS) entry which is preliminary data.</text>
</comment>
<dbReference type="RefSeq" id="XP_060294600.1">
    <property type="nucleotide sequence ID" value="XM_060438308.1"/>
</dbReference>
<evidence type="ECO:0000313" key="4">
    <source>
        <dbReference type="Proteomes" id="UP001172101"/>
    </source>
</evidence>
<sequence length="434" mass="48335">MSPTLVYPAPSGPLKLEHLPVDIGWTSLSTRYSSFPSPDIEWDPSLDTHLERVKRLASLGEALPRTLPLGFPASIPSPRAWKGSEFEDGSKYIYELCKDDLDEIDAAIRTFSDQFNDAVHPDPDQLTPTTFPLPRLGRKLEQLSNIIHFGQGFFVVRGLDPHRYSPSERVLAYAGITSYVGSTRACQDAGGSKLIHIKDRGMAFPGAEMRQAPYSNVAQPFHTDVCDILAMYVQELAAEGGYFQLASSGQVYNDIAASRPDVIQALAANEWIFDKFSKNLAWDVRPILLPFGPHGPSFFFSRRPLTGSLVSPRTQGVPPMTERQAEALDMVHFSAAKHQLRLDAQKGDVILVNNLAVMHARTTFTDGVPGKGAGRHVMRMWLRNDELAWPKPDIVKPIFDLKYSPDSPWCGKPVWHLEPPTLPERMLARKFSCS</sequence>
<organism evidence="3 4">
    <name type="scientific">Lasiosphaeria miniovina</name>
    <dbReference type="NCBI Taxonomy" id="1954250"/>
    <lineage>
        <taxon>Eukaryota</taxon>
        <taxon>Fungi</taxon>
        <taxon>Dikarya</taxon>
        <taxon>Ascomycota</taxon>
        <taxon>Pezizomycotina</taxon>
        <taxon>Sordariomycetes</taxon>
        <taxon>Sordariomycetidae</taxon>
        <taxon>Sordariales</taxon>
        <taxon>Lasiosphaeriaceae</taxon>
        <taxon>Lasiosphaeria</taxon>
    </lineage>
</organism>
<accession>A0AA40ACA9</accession>
<dbReference type="PANTHER" id="PTHR10696">
    <property type="entry name" value="GAMMA-BUTYROBETAINE HYDROXYLASE-RELATED"/>
    <property type="match status" value="1"/>
</dbReference>
<reference evidence="3" key="1">
    <citation type="submission" date="2023-06" db="EMBL/GenBank/DDBJ databases">
        <title>Genome-scale phylogeny and comparative genomics of the fungal order Sordariales.</title>
        <authorList>
            <consortium name="Lawrence Berkeley National Laboratory"/>
            <person name="Hensen N."/>
            <person name="Bonometti L."/>
            <person name="Westerberg I."/>
            <person name="Brannstrom I.O."/>
            <person name="Guillou S."/>
            <person name="Cros-Aarteil S."/>
            <person name="Calhoun S."/>
            <person name="Haridas S."/>
            <person name="Kuo A."/>
            <person name="Mondo S."/>
            <person name="Pangilinan J."/>
            <person name="Riley R."/>
            <person name="LaButti K."/>
            <person name="Andreopoulos B."/>
            <person name="Lipzen A."/>
            <person name="Chen C."/>
            <person name="Yanf M."/>
            <person name="Daum C."/>
            <person name="Ng V."/>
            <person name="Clum A."/>
            <person name="Steindorff A."/>
            <person name="Ohm R."/>
            <person name="Martin F."/>
            <person name="Silar P."/>
            <person name="Natvig D."/>
            <person name="Lalanne C."/>
            <person name="Gautier V."/>
            <person name="Ament-velasquez S.L."/>
            <person name="Kruys A."/>
            <person name="Hutchinson M.I."/>
            <person name="Powell A.J."/>
            <person name="Barry K."/>
            <person name="Miller A.N."/>
            <person name="Grigoriev I.V."/>
            <person name="Debuchy R."/>
            <person name="Gladieux P."/>
            <person name="Thoren M.H."/>
            <person name="Johannesson H."/>
        </authorList>
    </citation>
    <scope>NUCLEOTIDE SEQUENCE</scope>
    <source>
        <strain evidence="3">SMH2392-1A</strain>
    </source>
</reference>
<dbReference type="Gene3D" id="3.60.130.10">
    <property type="entry name" value="Clavaminate synthase-like"/>
    <property type="match status" value="1"/>
</dbReference>
<dbReference type="PANTHER" id="PTHR10696:SF54">
    <property type="entry name" value="FAMILY OXIDOREDUCTASE, PUTATIVE (AFU_ORTHOLOGUE AFUA_4G13850)-RELATED"/>
    <property type="match status" value="1"/>
</dbReference>
<keyword evidence="1" id="KW-0560">Oxidoreductase</keyword>
<dbReference type="InterPro" id="IPR003819">
    <property type="entry name" value="TauD/TfdA-like"/>
</dbReference>
<keyword evidence="4" id="KW-1185">Reference proteome</keyword>
<name>A0AA40ACA9_9PEZI</name>
<proteinExistence type="predicted"/>
<evidence type="ECO:0000259" key="2">
    <source>
        <dbReference type="Pfam" id="PF02668"/>
    </source>
</evidence>
<protein>
    <recommendedName>
        <fullName evidence="2">TauD/TfdA-like domain-containing protein</fullName>
    </recommendedName>
</protein>
<dbReference type="GO" id="GO:0016491">
    <property type="term" value="F:oxidoreductase activity"/>
    <property type="evidence" value="ECO:0007669"/>
    <property type="project" value="UniProtKB-KW"/>
</dbReference>
<gene>
    <name evidence="3" type="ORF">B0T26DRAFT_651791</name>
</gene>
<dbReference type="Pfam" id="PF02668">
    <property type="entry name" value="TauD"/>
    <property type="match status" value="1"/>
</dbReference>
<dbReference type="AlphaFoldDB" id="A0AA40ACA9"/>
<dbReference type="InterPro" id="IPR042098">
    <property type="entry name" value="TauD-like_sf"/>
</dbReference>
<dbReference type="InterPro" id="IPR050411">
    <property type="entry name" value="AlphaKG_dependent_hydroxylases"/>
</dbReference>
<dbReference type="Proteomes" id="UP001172101">
    <property type="component" value="Unassembled WGS sequence"/>
</dbReference>
<dbReference type="GeneID" id="85321578"/>
<evidence type="ECO:0000313" key="3">
    <source>
        <dbReference type="EMBL" id="KAK0713277.1"/>
    </source>
</evidence>
<feature type="domain" description="TauD/TfdA-like" evidence="2">
    <location>
        <begin position="126"/>
        <end position="381"/>
    </location>
</feature>